<dbReference type="FunFam" id="2.160.10.10:FF:000029">
    <property type="entry name" value="Trimeric LpxA-like enzyme"/>
    <property type="match status" value="1"/>
</dbReference>
<dbReference type="InterPro" id="IPR029044">
    <property type="entry name" value="Nucleotide-diphossugar_trans"/>
</dbReference>
<dbReference type="GO" id="GO:0005851">
    <property type="term" value="C:eukaryotic translation initiation factor 2B complex"/>
    <property type="evidence" value="ECO:0007669"/>
    <property type="project" value="TreeGrafter"/>
</dbReference>
<dbReference type="InterPro" id="IPR003307">
    <property type="entry name" value="W2_domain"/>
</dbReference>
<dbReference type="CDD" id="cd04197">
    <property type="entry name" value="eIF-2B_epsilon_N"/>
    <property type="match status" value="1"/>
</dbReference>
<reference evidence="10" key="1">
    <citation type="submission" date="2020-06" db="EMBL/GenBank/DDBJ databases">
        <authorList>
            <person name="Li T."/>
            <person name="Hu X."/>
            <person name="Zhang T."/>
            <person name="Song X."/>
            <person name="Zhang H."/>
            <person name="Dai N."/>
            <person name="Sheng W."/>
            <person name="Hou X."/>
            <person name="Wei L."/>
        </authorList>
    </citation>
    <scope>NUCLEOTIDE SEQUENCE</scope>
    <source>
        <strain evidence="10">K16</strain>
        <tissue evidence="10">Leaf</tissue>
    </source>
</reference>
<dbReference type="PANTHER" id="PTHR45887">
    <property type="entry name" value="TRANSLATION INITIATION FACTOR EIF-2B SUBUNIT EPSILON"/>
    <property type="match status" value="1"/>
</dbReference>
<dbReference type="InterPro" id="IPR035543">
    <property type="entry name" value="eIF-2B_epsilon_N"/>
</dbReference>
<dbReference type="Pfam" id="PF25084">
    <property type="entry name" value="LbH_EIF2B"/>
    <property type="match status" value="1"/>
</dbReference>
<dbReference type="SMART" id="SM00515">
    <property type="entry name" value="eIF5C"/>
    <property type="match status" value="1"/>
</dbReference>
<dbReference type="Pfam" id="PF02020">
    <property type="entry name" value="W2"/>
    <property type="match status" value="1"/>
</dbReference>
<dbReference type="InterPro" id="IPR051956">
    <property type="entry name" value="eIF2B_epsilon"/>
</dbReference>
<dbReference type="FunFam" id="3.90.550.10:FF:000106">
    <property type="entry name" value="Translation initiation factor eIF-2B subunit epsilon"/>
    <property type="match status" value="1"/>
</dbReference>
<dbReference type="InterPro" id="IPR005835">
    <property type="entry name" value="NTP_transferase_dom"/>
</dbReference>
<dbReference type="AlphaFoldDB" id="A0AAE1WIJ2"/>
<comment type="similarity">
    <text evidence="2">Belongs to the eIF-2B gamma/epsilon subunits family.</text>
</comment>
<evidence type="ECO:0000256" key="3">
    <source>
        <dbReference type="ARBA" id="ARBA00022490"/>
    </source>
</evidence>
<dbReference type="GO" id="GO:0005085">
    <property type="term" value="F:guanyl-nucleotide exchange factor activity"/>
    <property type="evidence" value="ECO:0007669"/>
    <property type="project" value="InterPro"/>
</dbReference>
<dbReference type="InterPro" id="IPR016024">
    <property type="entry name" value="ARM-type_fold"/>
</dbReference>
<proteinExistence type="inferred from homology"/>
<evidence type="ECO:0000256" key="8">
    <source>
        <dbReference type="ARBA" id="ARBA00046432"/>
    </source>
</evidence>
<sequence length="901" mass="100341">MVAKKGNRGGVGGEDAEEELTRVPLQAILLADSFATLFRPITLERPKVLLPLVNASMIDYTLTWLESAGVEEVFVFCCAHSKQVIDYLENSKWFGQPNFSVTTIESYNATSAGDALRLIYEKHVIRGDFILVTGDTVSNMSLTQALKEHKERRRKDSNAVMTMVIKQSKPSPITHQSRLGTEELFMAIDPNTKQLLYYEDKADTLKGTVSLDKALLIDNSSISLHNDKQELLKEYKQKPISLPMKLVVVPKDSSILSTQGQFFVAIGDCYIDICCPEVLSLFTDNFDYQHLRRHFVKGLLVDDTSCSSSLFMNCNALFPADPLQHISVIVGHLIVDCVFFIFARSLVAAFFSQALQIVTRPTGTAVTASGFYSQSPQLGFQFSSVNYLESVRLLDAVISFHMLGQFQFVNTFQFVVSLLSLKHGILHLELAIMGYKIFTHEIHSSYAARIDNYRSYDTVSKDIIQREHIEPQVKETELCEVHLTPVFSCIDIGLSRSAKIGPFTVIGSGTTVGDYTEVSNSVIGEGCIIGSNVSIDGCYIWDKVTIEDGCKLKHAIVCDGAVMKSGVVLEAGVVLSFKVIIGQQFVVPSYSKVSLFQQPVTQDSDEELEYADNSSGNIEIASISNTTEKVEEDLTTELSDSQIQAASEVGNGGAGFIWSVSEGGHEEEWRHSVAPISAERLVEIIKNATDELEISNEDGNILPPSGELELGSVNDSDEDVRDDFAHFEKEVEATFLRAVHENIKEDHVILEVNSLRLSYNLASSDCASALFYAVMKLALDTPHGSPGELLNNVASVIAKWKKLLKYYLPSLDEEIEVILKFEEMCLESTKEYSSIFMQVLHLLYNEEILREDAILNWAAEKEEADESDKLFLKQTEKLIKWLNEASEEESEEEKSKSSEEE</sequence>
<evidence type="ECO:0000256" key="2">
    <source>
        <dbReference type="ARBA" id="ARBA00007878"/>
    </source>
</evidence>
<evidence type="ECO:0000256" key="6">
    <source>
        <dbReference type="ARBA" id="ARBA00044144"/>
    </source>
</evidence>
<evidence type="ECO:0000313" key="10">
    <source>
        <dbReference type="EMBL" id="KAK4393822.1"/>
    </source>
</evidence>
<dbReference type="PANTHER" id="PTHR45887:SF1">
    <property type="entry name" value="TRANSLATION INITIATION FACTOR EIF-2B SUBUNIT EPSILON"/>
    <property type="match status" value="1"/>
</dbReference>
<dbReference type="Proteomes" id="UP001289374">
    <property type="component" value="Unassembled WGS sequence"/>
</dbReference>
<keyword evidence="5" id="KW-0648">Protein biosynthesis</keyword>
<dbReference type="SUPFAM" id="SSF53448">
    <property type="entry name" value="Nucleotide-diphospho-sugar transferases"/>
    <property type="match status" value="1"/>
</dbReference>
<evidence type="ECO:0000259" key="9">
    <source>
        <dbReference type="PROSITE" id="PS51363"/>
    </source>
</evidence>
<keyword evidence="3" id="KW-0963">Cytoplasm</keyword>
<dbReference type="Gene3D" id="1.25.40.180">
    <property type="match status" value="1"/>
</dbReference>
<keyword evidence="4 10" id="KW-0396">Initiation factor</keyword>
<gene>
    <name evidence="10" type="ORF">Sango_1853000</name>
</gene>
<dbReference type="Gene3D" id="2.160.10.10">
    <property type="entry name" value="Hexapeptide repeat proteins"/>
    <property type="match status" value="1"/>
</dbReference>
<dbReference type="InterPro" id="IPR044123">
    <property type="entry name" value="W2_eIF2B_epsilon"/>
</dbReference>
<comment type="caution">
    <text evidence="10">The sequence shown here is derived from an EMBL/GenBank/DDBJ whole genome shotgun (WGS) entry which is preliminary data.</text>
</comment>
<dbReference type="CDD" id="cd11558">
    <property type="entry name" value="W2_eIF2B_epsilon"/>
    <property type="match status" value="1"/>
</dbReference>
<dbReference type="SUPFAM" id="SSF48371">
    <property type="entry name" value="ARM repeat"/>
    <property type="match status" value="1"/>
</dbReference>
<organism evidence="10 11">
    <name type="scientific">Sesamum angolense</name>
    <dbReference type="NCBI Taxonomy" id="2727404"/>
    <lineage>
        <taxon>Eukaryota</taxon>
        <taxon>Viridiplantae</taxon>
        <taxon>Streptophyta</taxon>
        <taxon>Embryophyta</taxon>
        <taxon>Tracheophyta</taxon>
        <taxon>Spermatophyta</taxon>
        <taxon>Magnoliopsida</taxon>
        <taxon>eudicotyledons</taxon>
        <taxon>Gunneridae</taxon>
        <taxon>Pentapetalae</taxon>
        <taxon>asterids</taxon>
        <taxon>lamiids</taxon>
        <taxon>Lamiales</taxon>
        <taxon>Pedaliaceae</taxon>
        <taxon>Sesamum</taxon>
    </lineage>
</organism>
<dbReference type="GO" id="GO:0031369">
    <property type="term" value="F:translation initiation factor binding"/>
    <property type="evidence" value="ECO:0007669"/>
    <property type="project" value="InterPro"/>
</dbReference>
<evidence type="ECO:0000256" key="4">
    <source>
        <dbReference type="ARBA" id="ARBA00022540"/>
    </source>
</evidence>
<comment type="subcellular location">
    <subcellularLocation>
        <location evidence="1">Cytoplasm</location>
        <location evidence="1">Cytosol</location>
    </subcellularLocation>
</comment>
<keyword evidence="11" id="KW-1185">Reference proteome</keyword>
<dbReference type="FunFam" id="1.25.40.180:FF:000022">
    <property type="entry name" value="Translation initiation factor eIF-2B epsilon subunit"/>
    <property type="match status" value="1"/>
</dbReference>
<protein>
    <recommendedName>
        <fullName evidence="6">Translation initiation factor eIF2B subunit epsilon</fullName>
    </recommendedName>
    <alternativeName>
        <fullName evidence="7">eIF2B GDP-GTP exchange factor subunit epsilon</fullName>
    </alternativeName>
</protein>
<reference evidence="10" key="2">
    <citation type="journal article" date="2024" name="Plant">
        <title>Genomic evolution and insights into agronomic trait innovations of Sesamum species.</title>
        <authorList>
            <person name="Miao H."/>
            <person name="Wang L."/>
            <person name="Qu L."/>
            <person name="Liu H."/>
            <person name="Sun Y."/>
            <person name="Le M."/>
            <person name="Wang Q."/>
            <person name="Wei S."/>
            <person name="Zheng Y."/>
            <person name="Lin W."/>
            <person name="Duan Y."/>
            <person name="Cao H."/>
            <person name="Xiong S."/>
            <person name="Wang X."/>
            <person name="Wei L."/>
            <person name="Li C."/>
            <person name="Ma Q."/>
            <person name="Ju M."/>
            <person name="Zhao R."/>
            <person name="Li G."/>
            <person name="Mu C."/>
            <person name="Tian Q."/>
            <person name="Mei H."/>
            <person name="Zhang T."/>
            <person name="Gao T."/>
            <person name="Zhang H."/>
        </authorList>
    </citation>
    <scope>NUCLEOTIDE SEQUENCE</scope>
    <source>
        <strain evidence="10">K16</strain>
    </source>
</reference>
<dbReference type="GO" id="GO:0003743">
    <property type="term" value="F:translation initiation factor activity"/>
    <property type="evidence" value="ECO:0007669"/>
    <property type="project" value="UniProtKB-KW"/>
</dbReference>
<dbReference type="Gene3D" id="3.90.550.10">
    <property type="entry name" value="Spore Coat Polysaccharide Biosynthesis Protein SpsA, Chain A"/>
    <property type="match status" value="1"/>
</dbReference>
<dbReference type="Pfam" id="PF00483">
    <property type="entry name" value="NTP_transferase"/>
    <property type="match status" value="1"/>
</dbReference>
<evidence type="ECO:0000256" key="1">
    <source>
        <dbReference type="ARBA" id="ARBA00004514"/>
    </source>
</evidence>
<dbReference type="PROSITE" id="PS51363">
    <property type="entry name" value="W2"/>
    <property type="match status" value="1"/>
</dbReference>
<evidence type="ECO:0000313" key="11">
    <source>
        <dbReference type="Proteomes" id="UP001289374"/>
    </source>
</evidence>
<dbReference type="InterPro" id="IPR011004">
    <property type="entry name" value="Trimer_LpxA-like_sf"/>
</dbReference>
<dbReference type="GO" id="GO:0005829">
    <property type="term" value="C:cytosol"/>
    <property type="evidence" value="ECO:0007669"/>
    <property type="project" value="UniProtKB-SubCell"/>
</dbReference>
<evidence type="ECO:0000256" key="7">
    <source>
        <dbReference type="ARBA" id="ARBA00044345"/>
    </source>
</evidence>
<dbReference type="InterPro" id="IPR056764">
    <property type="entry name" value="LbH_EIF2B3/5"/>
</dbReference>
<dbReference type="CDD" id="cd05787">
    <property type="entry name" value="LbH_eIF2B_epsilon"/>
    <property type="match status" value="1"/>
</dbReference>
<accession>A0AAE1WIJ2</accession>
<name>A0AAE1WIJ2_9LAMI</name>
<dbReference type="EMBL" id="JACGWL010000010">
    <property type="protein sequence ID" value="KAK4393822.1"/>
    <property type="molecule type" value="Genomic_DNA"/>
</dbReference>
<evidence type="ECO:0000256" key="5">
    <source>
        <dbReference type="ARBA" id="ARBA00022917"/>
    </source>
</evidence>
<comment type="subunit">
    <text evidence="8">Component of the translation initiation factor 2B (eIF2B) complex which is a heterodecamer of two sets of five different subunits: alpha, beta, gamma, delta and epsilon. Subunits alpha, beta and delta comprise a regulatory subcomplex and subunits epsilon and gamma comprise a catalytic subcomplex. Within the complex, the hexameric regulatory complex resides at the center, with the two heterodimeric catalytic subcomplexes bound on opposite sides.</text>
</comment>
<dbReference type="SUPFAM" id="SSF51161">
    <property type="entry name" value="Trimeric LpxA-like enzymes"/>
    <property type="match status" value="1"/>
</dbReference>
<feature type="domain" description="W2" evidence="9">
    <location>
        <begin position="721"/>
        <end position="892"/>
    </location>
</feature>